<feature type="compositionally biased region" description="Polar residues" evidence="1">
    <location>
        <begin position="53"/>
        <end position="65"/>
    </location>
</feature>
<reference evidence="2" key="2">
    <citation type="submission" date="2023-04" db="EMBL/GenBank/DDBJ databases">
        <authorList>
            <person name="Bu L."/>
            <person name="Lu L."/>
            <person name="Laidemitt M.R."/>
            <person name="Zhang S.M."/>
            <person name="Mutuku M."/>
            <person name="Mkoji G."/>
            <person name="Steinauer M."/>
            <person name="Loker E.S."/>
        </authorList>
    </citation>
    <scope>NUCLEOTIDE SEQUENCE</scope>
    <source>
        <strain evidence="2">KasaAsao</strain>
        <tissue evidence="2">Whole Snail</tissue>
    </source>
</reference>
<accession>A0AAD8B9Z8</accession>
<reference evidence="2" key="1">
    <citation type="journal article" date="2023" name="PLoS Negl. Trop. Dis.">
        <title>A genome sequence for Biomphalaria pfeifferi, the major vector snail for the human-infecting parasite Schistosoma mansoni.</title>
        <authorList>
            <person name="Bu L."/>
            <person name="Lu L."/>
            <person name="Laidemitt M.R."/>
            <person name="Zhang S.M."/>
            <person name="Mutuku M."/>
            <person name="Mkoji G."/>
            <person name="Steinauer M."/>
            <person name="Loker E.S."/>
        </authorList>
    </citation>
    <scope>NUCLEOTIDE SEQUENCE</scope>
    <source>
        <strain evidence="2">KasaAsao</strain>
    </source>
</reference>
<gene>
    <name evidence="2" type="ORF">Bpfe_020261</name>
</gene>
<evidence type="ECO:0000313" key="3">
    <source>
        <dbReference type="Proteomes" id="UP001233172"/>
    </source>
</evidence>
<dbReference type="Proteomes" id="UP001233172">
    <property type="component" value="Unassembled WGS sequence"/>
</dbReference>
<keyword evidence="3" id="KW-1185">Reference proteome</keyword>
<proteinExistence type="predicted"/>
<feature type="compositionally biased region" description="Polar residues" evidence="1">
    <location>
        <begin position="85"/>
        <end position="100"/>
    </location>
</feature>
<feature type="region of interest" description="Disordered" evidence="1">
    <location>
        <begin position="53"/>
        <end position="100"/>
    </location>
</feature>
<comment type="caution">
    <text evidence="2">The sequence shown here is derived from an EMBL/GenBank/DDBJ whole genome shotgun (WGS) entry which is preliminary data.</text>
</comment>
<dbReference type="EMBL" id="JASAOG010000115">
    <property type="protein sequence ID" value="KAK0050377.1"/>
    <property type="molecule type" value="Genomic_DNA"/>
</dbReference>
<sequence length="113" mass="12706">MSHGIVGYSTDNLNVTTLVLLASHTSYTVRSMDRQDQLRSLNSPDHFKDSMRNFTSQAAGPSWNGTYIPAKRNGKRQCREGDLPSLQQSHQSNSQCRLTPQSSLRFGIRVPLR</sequence>
<dbReference type="AlphaFoldDB" id="A0AAD8B9Z8"/>
<evidence type="ECO:0000256" key="1">
    <source>
        <dbReference type="SAM" id="MobiDB-lite"/>
    </source>
</evidence>
<evidence type="ECO:0000313" key="2">
    <source>
        <dbReference type="EMBL" id="KAK0050377.1"/>
    </source>
</evidence>
<organism evidence="2 3">
    <name type="scientific">Biomphalaria pfeifferi</name>
    <name type="common">Bloodfluke planorb</name>
    <name type="synonym">Freshwater snail</name>
    <dbReference type="NCBI Taxonomy" id="112525"/>
    <lineage>
        <taxon>Eukaryota</taxon>
        <taxon>Metazoa</taxon>
        <taxon>Spiralia</taxon>
        <taxon>Lophotrochozoa</taxon>
        <taxon>Mollusca</taxon>
        <taxon>Gastropoda</taxon>
        <taxon>Heterobranchia</taxon>
        <taxon>Euthyneura</taxon>
        <taxon>Panpulmonata</taxon>
        <taxon>Hygrophila</taxon>
        <taxon>Lymnaeoidea</taxon>
        <taxon>Planorbidae</taxon>
        <taxon>Biomphalaria</taxon>
    </lineage>
</organism>
<protein>
    <submittedName>
        <fullName evidence="2">Uncharacterized protein</fullName>
    </submittedName>
</protein>
<name>A0AAD8B9Z8_BIOPF</name>